<reference evidence="1 2" key="1">
    <citation type="journal article" date="2022" name="Plant J.">
        <title>Chromosome-level genome of Camellia lanceoleosa provides a valuable resource for understanding genome evolution and self-incompatibility.</title>
        <authorList>
            <person name="Gong W."/>
            <person name="Xiao S."/>
            <person name="Wang L."/>
            <person name="Liao Z."/>
            <person name="Chang Y."/>
            <person name="Mo W."/>
            <person name="Hu G."/>
            <person name="Li W."/>
            <person name="Zhao G."/>
            <person name="Zhu H."/>
            <person name="Hu X."/>
            <person name="Ji K."/>
            <person name="Xiang X."/>
            <person name="Song Q."/>
            <person name="Yuan D."/>
            <person name="Jin S."/>
            <person name="Zhang L."/>
        </authorList>
    </citation>
    <scope>NUCLEOTIDE SEQUENCE [LARGE SCALE GENOMIC DNA]</scope>
    <source>
        <strain evidence="1">SQ_2022a</strain>
    </source>
</reference>
<organism evidence="1 2">
    <name type="scientific">Camellia lanceoleosa</name>
    <dbReference type="NCBI Taxonomy" id="1840588"/>
    <lineage>
        <taxon>Eukaryota</taxon>
        <taxon>Viridiplantae</taxon>
        <taxon>Streptophyta</taxon>
        <taxon>Embryophyta</taxon>
        <taxon>Tracheophyta</taxon>
        <taxon>Spermatophyta</taxon>
        <taxon>Magnoliopsida</taxon>
        <taxon>eudicotyledons</taxon>
        <taxon>Gunneridae</taxon>
        <taxon>Pentapetalae</taxon>
        <taxon>asterids</taxon>
        <taxon>Ericales</taxon>
        <taxon>Theaceae</taxon>
        <taxon>Camellia</taxon>
    </lineage>
</organism>
<sequence length="551" mass="61460">METEDLIDLPPSSNSGYKSVNDNLHDSECEPSDADSQPINCELKEDKLNEEISGTPEVDVGNGDSQLFMSADIDRDLIGCSSILQASIKLNETISVAEDVKCFSSGIQSENGCVTGQEGSPISNRKRDESPISYHEISDNSISGVKKARMIFDKQQPSVHVKYNSLTRDSKRELEELLQQWSKWHAQHCSSSHDSNEVLESGEEMFFPALFVGLDNPSAVSFWMDNQTRNQMSEEFIALDRKSVPLYDRGYSLEGGLKVADASRCFNCDSYNHSLKECPKPRDHVAVNNARKQHKSRHNKNAGSRNPTRYYQYSAGGKYDGLRPGVLDAETRKLLGLGELDPPPWLNRMRQMGYPPGYLDPEVEEQEQPSGITIFTDEGNKEEKEDDGEIGKILEKVYPDLPRKMSAEFPGINAPIPENADERRWTTAGPSSSDLAKNQSHCRSNFSMEPISRDMYHRQRWSRDIRNEGPPGIDPGFSPTLSGYTSQSAQGNISVPISPSFGRTMSDGGRSPLVYEGSLTPGSHSSVPSLSQYRLFSQQNYGSASFEKKRR</sequence>
<keyword evidence="2" id="KW-1185">Reference proteome</keyword>
<gene>
    <name evidence="1" type="ORF">LOK49_LG08G00860</name>
</gene>
<proteinExistence type="predicted"/>
<dbReference type="Proteomes" id="UP001060215">
    <property type="component" value="Chromosome 9"/>
</dbReference>
<name>A0ACC0GSQ2_9ERIC</name>
<evidence type="ECO:0000313" key="2">
    <source>
        <dbReference type="Proteomes" id="UP001060215"/>
    </source>
</evidence>
<evidence type="ECO:0000313" key="1">
    <source>
        <dbReference type="EMBL" id="KAI8002546.1"/>
    </source>
</evidence>
<accession>A0ACC0GSQ2</accession>
<dbReference type="EMBL" id="CM045766">
    <property type="protein sequence ID" value="KAI8002546.1"/>
    <property type="molecule type" value="Genomic_DNA"/>
</dbReference>
<comment type="caution">
    <text evidence="1">The sequence shown here is derived from an EMBL/GenBank/DDBJ whole genome shotgun (WGS) entry which is preliminary data.</text>
</comment>
<protein>
    <submittedName>
        <fullName evidence="1">Zinc finger CCHC domain-containing protein 8</fullName>
    </submittedName>
</protein>